<dbReference type="RefSeq" id="WP_110754524.1">
    <property type="nucleotide sequence ID" value="NZ_QJTF01000032.1"/>
</dbReference>
<gene>
    <name evidence="1" type="ORF">C7477_13215</name>
</gene>
<dbReference type="OrthoDB" id="9815800at2"/>
<sequence>MDGKLPARLGAIVVVAVAITATTTEMLRKRENPAPSIRSQAAVDAQEDPLRLAQRRCQQLGQAATSDVECLRVWAQTRDRFLGRTSVRAAPQATEGR</sequence>
<dbReference type="EMBL" id="QJTF01000032">
    <property type="protein sequence ID" value="PYE85293.1"/>
    <property type="molecule type" value="Genomic_DNA"/>
</dbReference>
<reference evidence="1 2" key="1">
    <citation type="submission" date="2018-06" db="EMBL/GenBank/DDBJ databases">
        <title>Genomic Encyclopedia of Type Strains, Phase III (KMG-III): the genomes of soil and plant-associated and newly described type strains.</title>
        <authorList>
            <person name="Whitman W."/>
        </authorList>
    </citation>
    <scope>NUCLEOTIDE SEQUENCE [LARGE SCALE GENOMIC DNA]</scope>
    <source>
        <strain evidence="1 2">ORS 1419</strain>
    </source>
</reference>
<dbReference type="InterPro" id="IPR027587">
    <property type="entry name" value="TrbK"/>
</dbReference>
<dbReference type="Pfam" id="PF20084">
    <property type="entry name" value="TrbK"/>
    <property type="match status" value="1"/>
</dbReference>
<protein>
    <submittedName>
        <fullName evidence="1">Conjugative transfer region protein TrbK</fullName>
    </submittedName>
</protein>
<accession>A0A318SUE1</accession>
<organism evidence="1 2">
    <name type="scientific">Phyllobacterium leguminum</name>
    <dbReference type="NCBI Taxonomy" id="314237"/>
    <lineage>
        <taxon>Bacteria</taxon>
        <taxon>Pseudomonadati</taxon>
        <taxon>Pseudomonadota</taxon>
        <taxon>Alphaproteobacteria</taxon>
        <taxon>Hyphomicrobiales</taxon>
        <taxon>Phyllobacteriaceae</taxon>
        <taxon>Phyllobacterium</taxon>
    </lineage>
</organism>
<evidence type="ECO:0000313" key="2">
    <source>
        <dbReference type="Proteomes" id="UP000247454"/>
    </source>
</evidence>
<dbReference type="NCBIfam" id="TIGR04360">
    <property type="entry name" value="other_trbK"/>
    <property type="match status" value="1"/>
</dbReference>
<dbReference type="Proteomes" id="UP000247454">
    <property type="component" value="Unassembled WGS sequence"/>
</dbReference>
<evidence type="ECO:0000313" key="1">
    <source>
        <dbReference type="EMBL" id="PYE85293.1"/>
    </source>
</evidence>
<dbReference type="AlphaFoldDB" id="A0A318SUE1"/>
<proteinExistence type="predicted"/>
<keyword evidence="2" id="KW-1185">Reference proteome</keyword>
<comment type="caution">
    <text evidence="1">The sequence shown here is derived from an EMBL/GenBank/DDBJ whole genome shotgun (WGS) entry which is preliminary data.</text>
</comment>
<name>A0A318SUE1_9HYPH</name>